<protein>
    <submittedName>
        <fullName evidence="1">Mitochondrial outer membrane protein porin 4</fullName>
    </submittedName>
</protein>
<dbReference type="GO" id="GO:0005741">
    <property type="term" value="C:mitochondrial outer membrane"/>
    <property type="evidence" value="ECO:0007669"/>
    <property type="project" value="InterPro"/>
</dbReference>
<dbReference type="GO" id="GO:0008308">
    <property type="term" value="F:voltage-gated monoatomic anion channel activity"/>
    <property type="evidence" value="ECO:0007669"/>
    <property type="project" value="InterPro"/>
</dbReference>
<dbReference type="InterPro" id="IPR001925">
    <property type="entry name" value="Porin_Euk"/>
</dbReference>
<name>A0A2U1LA06_ARTAN</name>
<dbReference type="Proteomes" id="UP000245207">
    <property type="component" value="Unassembled WGS sequence"/>
</dbReference>
<dbReference type="EMBL" id="PKPP01010582">
    <property type="protein sequence ID" value="PWA45816.1"/>
    <property type="molecule type" value="Genomic_DNA"/>
</dbReference>
<reference evidence="1 2" key="1">
    <citation type="journal article" date="2018" name="Mol. Plant">
        <title>The genome of Artemisia annua provides insight into the evolution of Asteraceae family and artemisinin biosynthesis.</title>
        <authorList>
            <person name="Shen Q."/>
            <person name="Zhang L."/>
            <person name="Liao Z."/>
            <person name="Wang S."/>
            <person name="Yan T."/>
            <person name="Shi P."/>
            <person name="Liu M."/>
            <person name="Fu X."/>
            <person name="Pan Q."/>
            <person name="Wang Y."/>
            <person name="Lv Z."/>
            <person name="Lu X."/>
            <person name="Zhang F."/>
            <person name="Jiang W."/>
            <person name="Ma Y."/>
            <person name="Chen M."/>
            <person name="Hao X."/>
            <person name="Li L."/>
            <person name="Tang Y."/>
            <person name="Lv G."/>
            <person name="Zhou Y."/>
            <person name="Sun X."/>
            <person name="Brodelius P.E."/>
            <person name="Rose J.K.C."/>
            <person name="Tang K."/>
        </authorList>
    </citation>
    <scope>NUCLEOTIDE SEQUENCE [LARGE SCALE GENOMIC DNA]</scope>
    <source>
        <strain evidence="2">cv. Huhao1</strain>
        <tissue evidence="1">Leaf</tissue>
    </source>
</reference>
<comment type="caution">
    <text evidence="1">The sequence shown here is derived from an EMBL/GenBank/DDBJ whole genome shotgun (WGS) entry which is preliminary data.</text>
</comment>
<evidence type="ECO:0000313" key="2">
    <source>
        <dbReference type="Proteomes" id="UP000245207"/>
    </source>
</evidence>
<keyword evidence="2" id="KW-1185">Reference proteome</keyword>
<dbReference type="AlphaFoldDB" id="A0A2U1LA06"/>
<proteinExistence type="predicted"/>
<sequence length="174" mass="18886">MMQSVILFWAKYKSSHGSTPIVSRRLTFDEVMPHTKAVVSFKVPDPRSGQCLVYIDASIGLNRSPILNLKAADDYKDVALGGEVGFDAASAFFIKYTTAIVLPKFGATFLLNCLILGKGYIGNVSMGLSEDSKSKGKSSLFFRSKPGGSFYLDVLNVIDTKTCLDGFSRSPLPP</sequence>
<evidence type="ECO:0000313" key="1">
    <source>
        <dbReference type="EMBL" id="PWA45816.1"/>
    </source>
</evidence>
<dbReference type="PANTHER" id="PTHR11743">
    <property type="entry name" value="VOLTAGE-DEPENDENT ANION-SELECTIVE CHANNEL"/>
    <property type="match status" value="1"/>
</dbReference>
<dbReference type="PANTHER" id="PTHR11743:SF27">
    <property type="entry name" value="MITOCHONDRIAL OUTER MEMBRANE PROTEIN PORIN 4"/>
    <property type="match status" value="1"/>
</dbReference>
<organism evidence="1 2">
    <name type="scientific">Artemisia annua</name>
    <name type="common">Sweet wormwood</name>
    <dbReference type="NCBI Taxonomy" id="35608"/>
    <lineage>
        <taxon>Eukaryota</taxon>
        <taxon>Viridiplantae</taxon>
        <taxon>Streptophyta</taxon>
        <taxon>Embryophyta</taxon>
        <taxon>Tracheophyta</taxon>
        <taxon>Spermatophyta</taxon>
        <taxon>Magnoliopsida</taxon>
        <taxon>eudicotyledons</taxon>
        <taxon>Gunneridae</taxon>
        <taxon>Pentapetalae</taxon>
        <taxon>asterids</taxon>
        <taxon>campanulids</taxon>
        <taxon>Asterales</taxon>
        <taxon>Asteraceae</taxon>
        <taxon>Asteroideae</taxon>
        <taxon>Anthemideae</taxon>
        <taxon>Artemisiinae</taxon>
        <taxon>Artemisia</taxon>
    </lineage>
</organism>
<dbReference type="STRING" id="35608.A0A2U1LA06"/>
<dbReference type="OrthoDB" id="7827681at2759"/>
<gene>
    <name evidence="1" type="ORF">CTI12_AA514250</name>
</gene>
<accession>A0A2U1LA06</accession>